<comment type="caution">
    <text evidence="2">The sequence shown here is derived from an EMBL/GenBank/DDBJ whole genome shotgun (WGS) entry which is preliminary data.</text>
</comment>
<name>A0A833T4K7_PHYIN</name>
<accession>A0A833T4K7</accession>
<feature type="region of interest" description="Disordered" evidence="1">
    <location>
        <begin position="50"/>
        <end position="79"/>
    </location>
</feature>
<keyword evidence="3" id="KW-1185">Reference proteome</keyword>
<organism evidence="2 3">
    <name type="scientific">Phytophthora infestans</name>
    <name type="common">Potato late blight agent</name>
    <name type="synonym">Botrytis infestans</name>
    <dbReference type="NCBI Taxonomy" id="4787"/>
    <lineage>
        <taxon>Eukaryota</taxon>
        <taxon>Sar</taxon>
        <taxon>Stramenopiles</taxon>
        <taxon>Oomycota</taxon>
        <taxon>Peronosporomycetes</taxon>
        <taxon>Peronosporales</taxon>
        <taxon>Peronosporaceae</taxon>
        <taxon>Phytophthora</taxon>
    </lineage>
</organism>
<sequence>MDPPFRSNKNLFCGTQQSSTSPVTLNLLLLWDPCINDACTRFAQQETYPDASTVSAELRQQTPRVSHGRKAGQAAHAADAFSPKLSETISALDLVS</sequence>
<evidence type="ECO:0000313" key="2">
    <source>
        <dbReference type="EMBL" id="KAF4042264.1"/>
    </source>
</evidence>
<reference evidence="2" key="1">
    <citation type="submission" date="2020-04" db="EMBL/GenBank/DDBJ databases">
        <title>Hybrid Assembly of Korean Phytophthora infestans isolates.</title>
        <authorList>
            <person name="Prokchorchik M."/>
            <person name="Lee Y."/>
            <person name="Seo J."/>
            <person name="Cho J.-H."/>
            <person name="Park Y.-E."/>
            <person name="Jang D.-C."/>
            <person name="Im J.-S."/>
            <person name="Choi J.-G."/>
            <person name="Park H.-J."/>
            <person name="Lee G.-B."/>
            <person name="Lee Y.-G."/>
            <person name="Hong S.-Y."/>
            <person name="Cho K."/>
            <person name="Sohn K.H."/>
        </authorList>
    </citation>
    <scope>NUCLEOTIDE SEQUENCE</scope>
    <source>
        <strain evidence="2">KR_1_A1</strain>
    </source>
</reference>
<protein>
    <submittedName>
        <fullName evidence="2">Uncharacterized protein</fullName>
    </submittedName>
</protein>
<feature type="compositionally biased region" description="Polar residues" evidence="1">
    <location>
        <begin position="50"/>
        <end position="64"/>
    </location>
</feature>
<evidence type="ECO:0000313" key="3">
    <source>
        <dbReference type="Proteomes" id="UP000602510"/>
    </source>
</evidence>
<dbReference type="AlphaFoldDB" id="A0A833T4K7"/>
<proteinExistence type="predicted"/>
<evidence type="ECO:0000256" key="1">
    <source>
        <dbReference type="SAM" id="MobiDB-lite"/>
    </source>
</evidence>
<dbReference type="Proteomes" id="UP000602510">
    <property type="component" value="Unassembled WGS sequence"/>
</dbReference>
<dbReference type="EMBL" id="WSZM01000106">
    <property type="protein sequence ID" value="KAF4042264.1"/>
    <property type="molecule type" value="Genomic_DNA"/>
</dbReference>
<gene>
    <name evidence="2" type="ORF">GN244_ATG05634</name>
</gene>